<evidence type="ECO:0000313" key="5">
    <source>
        <dbReference type="Proteomes" id="UP000008827"/>
    </source>
</evidence>
<reference evidence="2" key="1">
    <citation type="submission" date="2009-08" db="EMBL/GenBank/DDBJ databases">
        <authorList>
            <person name="Cheung F."/>
            <person name="Xiao Y."/>
            <person name="Chan A."/>
            <person name="Moskal W."/>
            <person name="Town C.D."/>
        </authorList>
    </citation>
    <scope>NUCLEOTIDE SEQUENCE</scope>
</reference>
<dbReference type="HOGENOM" id="CLU_2562989_0_0_1"/>
<evidence type="ECO:0000313" key="2">
    <source>
        <dbReference type="EMBL" id="ACU17181.1"/>
    </source>
</evidence>
<dbReference type="AlphaFoldDB" id="C6T5Y9"/>
<keyword evidence="5" id="KW-1185">Reference proteome</keyword>
<proteinExistence type="evidence at transcript level"/>
<keyword evidence="1" id="KW-0732">Signal</keyword>
<dbReference type="EnsemblPlants" id="KRH38828">
    <property type="protein sequence ID" value="KRH38828"/>
    <property type="gene ID" value="GLYMA_09G160800"/>
</dbReference>
<dbReference type="InParanoid" id="C6T5Y9"/>
<reference evidence="4" key="3">
    <citation type="submission" date="2018-02" db="UniProtKB">
        <authorList>
            <consortium name="EnsemblPlants"/>
        </authorList>
    </citation>
    <scope>IDENTIFICATION</scope>
    <source>
        <strain evidence="4">Williams 82</strain>
    </source>
</reference>
<reference evidence="3" key="4">
    <citation type="submission" date="2018-07" db="EMBL/GenBank/DDBJ databases">
        <title>WGS assembly of Glycine max.</title>
        <authorList>
            <person name="Schmutz J."/>
            <person name="Cannon S."/>
            <person name="Schlueter J."/>
            <person name="Ma J."/>
            <person name="Mitros T."/>
            <person name="Nelson W."/>
            <person name="Hyten D."/>
            <person name="Song Q."/>
            <person name="Thelen J."/>
            <person name="Cheng J."/>
            <person name="Xu D."/>
            <person name="Hellsten U."/>
            <person name="May G."/>
            <person name="Yu Y."/>
            <person name="Sakurai T."/>
            <person name="Umezawa T."/>
            <person name="Bhattacharyya M."/>
            <person name="Sandhu D."/>
            <person name="Valliyodan B."/>
            <person name="Lindquist E."/>
            <person name="Peto M."/>
            <person name="Grant D."/>
            <person name="Shu S."/>
            <person name="Goodstein D."/>
            <person name="Barry K."/>
            <person name="Futrell-Griggs M."/>
            <person name="Abernathy B."/>
            <person name="Du J."/>
            <person name="Tian Z."/>
            <person name="Zhu L."/>
            <person name="Gill N."/>
            <person name="Joshi T."/>
            <person name="Libault M."/>
            <person name="Sethuraman A."/>
            <person name="Zhang X."/>
            <person name="Shinozaki K."/>
            <person name="Nguyen H."/>
            <person name="Wing R."/>
            <person name="Cregan P."/>
            <person name="Specht J."/>
            <person name="Grimwood J."/>
            <person name="Rokhsar D."/>
            <person name="Stacey G."/>
            <person name="Shoemaker R."/>
            <person name="Jackson S."/>
        </authorList>
    </citation>
    <scope>NUCLEOTIDE SEQUENCE</scope>
    <source>
        <tissue evidence="3">Callus</tissue>
    </source>
</reference>
<dbReference type="PaxDb" id="3847-GLYMA09G28960.1"/>
<organism evidence="2">
    <name type="scientific">Glycine max</name>
    <name type="common">Soybean</name>
    <name type="synonym">Glycine hispida</name>
    <dbReference type="NCBI Taxonomy" id="3847"/>
    <lineage>
        <taxon>Eukaryota</taxon>
        <taxon>Viridiplantae</taxon>
        <taxon>Streptophyta</taxon>
        <taxon>Embryophyta</taxon>
        <taxon>Tracheophyta</taxon>
        <taxon>Spermatophyta</taxon>
        <taxon>Magnoliopsida</taxon>
        <taxon>eudicotyledons</taxon>
        <taxon>Gunneridae</taxon>
        <taxon>Pentapetalae</taxon>
        <taxon>rosids</taxon>
        <taxon>fabids</taxon>
        <taxon>Fabales</taxon>
        <taxon>Fabaceae</taxon>
        <taxon>Papilionoideae</taxon>
        <taxon>50 kb inversion clade</taxon>
        <taxon>NPAAA clade</taxon>
        <taxon>indigoferoid/millettioid clade</taxon>
        <taxon>Phaseoleae</taxon>
        <taxon>Glycine</taxon>
        <taxon>Glycine subgen. Soja</taxon>
    </lineage>
</organism>
<gene>
    <name evidence="3" type="ORF">GLYMA_09G160800</name>
</gene>
<feature type="chain" id="PRO_5014569220" description="Secreted protein" evidence="1">
    <location>
        <begin position="29"/>
        <end position="82"/>
    </location>
</feature>
<dbReference type="Proteomes" id="UP000008827">
    <property type="component" value="Chromosome 9"/>
</dbReference>
<evidence type="ECO:0008006" key="6">
    <source>
        <dbReference type="Google" id="ProtNLM"/>
    </source>
</evidence>
<evidence type="ECO:0000313" key="3">
    <source>
        <dbReference type="EMBL" id="KRH38828.1"/>
    </source>
</evidence>
<dbReference type="EMBL" id="CM000842">
    <property type="protein sequence ID" value="KRH38828.1"/>
    <property type="molecule type" value="Genomic_DNA"/>
</dbReference>
<sequence>MMFLALFGLPLAGMFLQILFSCYPSTFPERFCCQVSSMIQLAAHFKCKAFAHEFLAPLFHWPHLGGNQYFNSQSSKLASHCK</sequence>
<reference evidence="3 4" key="2">
    <citation type="journal article" date="2010" name="Nature">
        <title>Genome sequence of the palaeopolyploid soybean.</title>
        <authorList>
            <person name="Schmutz J."/>
            <person name="Cannon S.B."/>
            <person name="Schlueter J."/>
            <person name="Ma J."/>
            <person name="Mitros T."/>
            <person name="Nelson W."/>
            <person name="Hyten D.L."/>
            <person name="Song Q."/>
            <person name="Thelen J.J."/>
            <person name="Cheng J."/>
            <person name="Xu D."/>
            <person name="Hellsten U."/>
            <person name="May G.D."/>
            <person name="Yu Y."/>
            <person name="Sakurai T."/>
            <person name="Umezawa T."/>
            <person name="Bhattacharyya M.K."/>
            <person name="Sandhu D."/>
            <person name="Valliyodan B."/>
            <person name="Lindquist E."/>
            <person name="Peto M."/>
            <person name="Grant D."/>
            <person name="Shu S."/>
            <person name="Goodstein D."/>
            <person name="Barry K."/>
            <person name="Futrell-Griggs M."/>
            <person name="Abernathy B."/>
            <person name="Du J."/>
            <person name="Tian Z."/>
            <person name="Zhu L."/>
            <person name="Gill N."/>
            <person name="Joshi T."/>
            <person name="Libault M."/>
            <person name="Sethuraman A."/>
            <person name="Zhang X.-C."/>
            <person name="Shinozaki K."/>
            <person name="Nguyen H.T."/>
            <person name="Wing R.A."/>
            <person name="Cregan P."/>
            <person name="Specht J."/>
            <person name="Grimwood J."/>
            <person name="Rokhsar D."/>
            <person name="Stacey G."/>
            <person name="Shoemaker R.C."/>
            <person name="Jackson S.A."/>
        </authorList>
    </citation>
    <scope>NUCLEOTIDE SEQUENCE [LARGE SCALE GENOMIC DNA]</scope>
    <source>
        <strain evidence="4">cv. Williams 82</strain>
        <tissue evidence="3">Callus</tissue>
    </source>
</reference>
<dbReference type="Gramene" id="KRH38828">
    <property type="protein sequence ID" value="KRH38828"/>
    <property type="gene ID" value="GLYMA_09G160800"/>
</dbReference>
<feature type="signal peptide" evidence="1">
    <location>
        <begin position="1"/>
        <end position="28"/>
    </location>
</feature>
<name>C6T5Y9_SOYBN</name>
<protein>
    <recommendedName>
        <fullName evidence="6">Secreted protein</fullName>
    </recommendedName>
</protein>
<dbReference type="EMBL" id="BT092853">
    <property type="protein sequence ID" value="ACU17181.1"/>
    <property type="molecule type" value="mRNA"/>
</dbReference>
<accession>C6T5Y9</accession>
<evidence type="ECO:0000313" key="4">
    <source>
        <dbReference type="EnsemblPlants" id="KRH38828"/>
    </source>
</evidence>
<evidence type="ECO:0000256" key="1">
    <source>
        <dbReference type="SAM" id="SignalP"/>
    </source>
</evidence>